<evidence type="ECO:0000313" key="5">
    <source>
        <dbReference type="Proteomes" id="UP000694018"/>
    </source>
</evidence>
<feature type="domain" description="Glycosyl transferase family 1" evidence="2">
    <location>
        <begin position="156"/>
        <end position="283"/>
    </location>
</feature>
<dbReference type="PANTHER" id="PTHR46401:SF2">
    <property type="entry name" value="GLYCOSYLTRANSFERASE WBBK-RELATED"/>
    <property type="match status" value="1"/>
</dbReference>
<dbReference type="OrthoDB" id="42754at2157"/>
<dbReference type="CDD" id="cd03801">
    <property type="entry name" value="GT4_PimA-like"/>
    <property type="match status" value="1"/>
</dbReference>
<evidence type="ECO:0000256" key="1">
    <source>
        <dbReference type="ARBA" id="ARBA00022679"/>
    </source>
</evidence>
<keyword evidence="1" id="KW-0808">Transferase</keyword>
<evidence type="ECO:0000259" key="3">
    <source>
        <dbReference type="Pfam" id="PF13439"/>
    </source>
</evidence>
<dbReference type="InterPro" id="IPR001296">
    <property type="entry name" value="Glyco_trans_1"/>
</dbReference>
<gene>
    <name evidence="4" type="ORF">J5U23_01435</name>
</gene>
<dbReference type="KEGG" id="sshi:J5U23_01435"/>
<dbReference type="EMBL" id="CP077717">
    <property type="protein sequence ID" value="QXJ28566.1"/>
    <property type="molecule type" value="Genomic_DNA"/>
</dbReference>
<proteinExistence type="predicted"/>
<reference evidence="4" key="1">
    <citation type="journal article" date="2021" name="Environ. Microbiol.">
        <title>New insights into the diversity and evolution of the archaeal mobilome from three complete genomes of Saccharolobus shibatae.</title>
        <authorList>
            <person name="Medvedeva S."/>
            <person name="Brandt D."/>
            <person name="Cvirkaite-Krupovic V."/>
            <person name="Liu Y."/>
            <person name="Severinov K."/>
            <person name="Ishino S."/>
            <person name="Ishino Y."/>
            <person name="Prangishvili D."/>
            <person name="Kalinowski J."/>
            <person name="Krupovic M."/>
        </authorList>
    </citation>
    <scope>NUCLEOTIDE SEQUENCE</scope>
    <source>
        <strain evidence="4">B12</strain>
    </source>
</reference>
<dbReference type="Pfam" id="PF13439">
    <property type="entry name" value="Glyco_transf_4"/>
    <property type="match status" value="1"/>
</dbReference>
<dbReference type="AlphaFoldDB" id="A0A8F5BNL1"/>
<evidence type="ECO:0000313" key="4">
    <source>
        <dbReference type="EMBL" id="QXJ28566.1"/>
    </source>
</evidence>
<dbReference type="InterPro" id="IPR028098">
    <property type="entry name" value="Glyco_trans_4-like_N"/>
</dbReference>
<dbReference type="GO" id="GO:0016757">
    <property type="term" value="F:glycosyltransferase activity"/>
    <property type="evidence" value="ECO:0007669"/>
    <property type="project" value="InterPro"/>
</dbReference>
<name>A0A8F5BNL1_SACSH</name>
<feature type="domain" description="Glycosyltransferase subfamily 4-like N-terminal" evidence="3">
    <location>
        <begin position="67"/>
        <end position="153"/>
    </location>
</feature>
<accession>A0A8F5BNL1</accession>
<dbReference type="Proteomes" id="UP000694018">
    <property type="component" value="Chromosome"/>
</dbReference>
<organism evidence="4 5">
    <name type="scientific">Saccharolobus shibatae (strain ATCC 51178 / DSM 5389 / JCM 8931 / NBRC 15437 / B12)</name>
    <name type="common">Sulfolobus shibatae</name>
    <dbReference type="NCBI Taxonomy" id="523848"/>
    <lineage>
        <taxon>Archaea</taxon>
        <taxon>Thermoproteota</taxon>
        <taxon>Thermoprotei</taxon>
        <taxon>Sulfolobales</taxon>
        <taxon>Sulfolobaceae</taxon>
        <taxon>Saccharolobus</taxon>
    </lineage>
</organism>
<dbReference type="RefSeq" id="WP_218267378.1">
    <property type="nucleotide sequence ID" value="NZ_CP077717.1"/>
</dbReference>
<evidence type="ECO:0000259" key="2">
    <source>
        <dbReference type="Pfam" id="PF00534"/>
    </source>
</evidence>
<protein>
    <recommendedName>
        <fullName evidence="6">Glycosyltransferase</fullName>
    </recommendedName>
</protein>
<dbReference type="Pfam" id="PF00534">
    <property type="entry name" value="Glycos_transf_1"/>
    <property type="match status" value="1"/>
</dbReference>
<dbReference type="GeneID" id="65563014"/>
<sequence length="332" mass="39081">MKIALISAKYDFDDISKVTGIGRYARMVYQGLKRKGIDVHTYSFFDYSSVSSFLISTINGFFYNYSNYDIIHFLSPKPFIPLRKGKAVWITTAHDLFFLRYKESRGNLLTARFYMRSLLNSDVIVAVSSLVKEEIERTDYEGKIFVVNPGIDERFFIMPKREKNNNFIKLGYIGRLDHERKNVIRGIRVFKKIKDKNIIFELWGDYNMKSDIFKQILRESKNDSRIKIMGPAPDDKLMEIYDSFDFLFLPTKKEGFGFPIVEAYARGVPVIVFNDAKIPQEVCKYCIRIEDELPNLRELNIDTYTIREYAKNFSLDRMIEKLFEIYNKLINN</sequence>
<dbReference type="PANTHER" id="PTHR46401">
    <property type="entry name" value="GLYCOSYLTRANSFERASE WBBK-RELATED"/>
    <property type="match status" value="1"/>
</dbReference>
<evidence type="ECO:0008006" key="6">
    <source>
        <dbReference type="Google" id="ProtNLM"/>
    </source>
</evidence>